<name>J9C2Y6_9ZZZZ</name>
<dbReference type="AlphaFoldDB" id="J9C2Y6"/>
<protein>
    <submittedName>
        <fullName evidence="1">Uncharacterized protein</fullName>
    </submittedName>
</protein>
<sequence length="90" mass="10109">MDALQTKLLNFSFRRLEIAVGENGETNHMVLSLDPKSTKQGLYPLKPLDKAKTDLAELLASSDSDARSCRSFSLSVEDVVGWRIEYFENT</sequence>
<organism evidence="1">
    <name type="scientific">gut metagenome</name>
    <dbReference type="NCBI Taxonomy" id="749906"/>
    <lineage>
        <taxon>unclassified sequences</taxon>
        <taxon>metagenomes</taxon>
        <taxon>organismal metagenomes</taxon>
    </lineage>
</organism>
<accession>J9C2Y6</accession>
<comment type="caution">
    <text evidence="1">The sequence shown here is derived from an EMBL/GenBank/DDBJ whole genome shotgun (WGS) entry which is preliminary data.</text>
</comment>
<evidence type="ECO:0000313" key="1">
    <source>
        <dbReference type="EMBL" id="EJW94175.1"/>
    </source>
</evidence>
<feature type="non-terminal residue" evidence="1">
    <location>
        <position position="90"/>
    </location>
</feature>
<gene>
    <name evidence="1" type="ORF">EVA_17719</name>
</gene>
<reference evidence="1" key="1">
    <citation type="journal article" date="2012" name="PLoS ONE">
        <title>Gene sets for utilization of primary and secondary nutrition supplies in the distal gut of endangered iberian lynx.</title>
        <authorList>
            <person name="Alcaide M."/>
            <person name="Messina E."/>
            <person name="Richter M."/>
            <person name="Bargiela R."/>
            <person name="Peplies J."/>
            <person name="Huws S.A."/>
            <person name="Newbold C.J."/>
            <person name="Golyshin P.N."/>
            <person name="Simon M.A."/>
            <person name="Lopez G."/>
            <person name="Yakimov M.M."/>
            <person name="Ferrer M."/>
        </authorList>
    </citation>
    <scope>NUCLEOTIDE SEQUENCE</scope>
</reference>
<proteinExistence type="predicted"/>
<dbReference type="EMBL" id="AMCI01006527">
    <property type="protein sequence ID" value="EJW94175.1"/>
    <property type="molecule type" value="Genomic_DNA"/>
</dbReference>